<feature type="domain" description="PIN" evidence="1">
    <location>
        <begin position="1"/>
        <end position="117"/>
    </location>
</feature>
<dbReference type="CDD" id="cd09872">
    <property type="entry name" value="PIN_Sll0205-like"/>
    <property type="match status" value="1"/>
</dbReference>
<evidence type="ECO:0000313" key="2">
    <source>
        <dbReference type="EMBL" id="MBD2184208.1"/>
    </source>
</evidence>
<proteinExistence type="predicted"/>
<dbReference type="AlphaFoldDB" id="A0A926ZIA0"/>
<dbReference type="Proteomes" id="UP000641646">
    <property type="component" value="Unassembled WGS sequence"/>
</dbReference>
<dbReference type="InterPro" id="IPR041705">
    <property type="entry name" value="PIN_Sll0205"/>
</dbReference>
<accession>A0A926ZIA0</accession>
<dbReference type="EMBL" id="JACJPW010000075">
    <property type="protein sequence ID" value="MBD2184208.1"/>
    <property type="molecule type" value="Genomic_DNA"/>
</dbReference>
<dbReference type="Gene3D" id="3.40.50.1010">
    <property type="entry name" value="5'-nuclease"/>
    <property type="match status" value="1"/>
</dbReference>
<sequence>MLLDTHIFLWFISGDSRLSVSFRDAIRDPDNQIYLSVVSVWEAIIKYQLGKLPLPESPETYLPRQRANHLIYSLNVDEESVAQLAKLPLLHRDPFDRLLICQSLQHKLIIVTEDPAIIAYPMISILDKS</sequence>
<evidence type="ECO:0000313" key="3">
    <source>
        <dbReference type="Proteomes" id="UP000641646"/>
    </source>
</evidence>
<comment type="caution">
    <text evidence="2">The sequence shown here is derived from an EMBL/GenBank/DDBJ whole genome shotgun (WGS) entry which is preliminary data.</text>
</comment>
<name>A0A926ZIA0_9CYAN</name>
<organism evidence="2 3">
    <name type="scientific">Aerosakkonema funiforme FACHB-1375</name>
    <dbReference type="NCBI Taxonomy" id="2949571"/>
    <lineage>
        <taxon>Bacteria</taxon>
        <taxon>Bacillati</taxon>
        <taxon>Cyanobacteriota</taxon>
        <taxon>Cyanophyceae</taxon>
        <taxon>Oscillatoriophycideae</taxon>
        <taxon>Aerosakkonematales</taxon>
        <taxon>Aerosakkonemataceae</taxon>
        <taxon>Aerosakkonema</taxon>
    </lineage>
</organism>
<dbReference type="InterPro" id="IPR052919">
    <property type="entry name" value="TA_system_RNase"/>
</dbReference>
<dbReference type="SUPFAM" id="SSF88723">
    <property type="entry name" value="PIN domain-like"/>
    <property type="match status" value="1"/>
</dbReference>
<dbReference type="PANTHER" id="PTHR36173">
    <property type="entry name" value="RIBONUCLEASE VAPC16-RELATED"/>
    <property type="match status" value="1"/>
</dbReference>
<gene>
    <name evidence="2" type="ORF">H6G03_24575</name>
</gene>
<dbReference type="InterPro" id="IPR002716">
    <property type="entry name" value="PIN_dom"/>
</dbReference>
<protein>
    <submittedName>
        <fullName evidence="2">Type II toxin-antitoxin system VapC family toxin</fullName>
    </submittedName>
</protein>
<evidence type="ECO:0000259" key="1">
    <source>
        <dbReference type="Pfam" id="PF01850"/>
    </source>
</evidence>
<reference evidence="2" key="2">
    <citation type="submission" date="2020-08" db="EMBL/GenBank/DDBJ databases">
        <authorList>
            <person name="Chen M."/>
            <person name="Teng W."/>
            <person name="Zhao L."/>
            <person name="Hu C."/>
            <person name="Zhou Y."/>
            <person name="Han B."/>
            <person name="Song L."/>
            <person name="Shu W."/>
        </authorList>
    </citation>
    <scope>NUCLEOTIDE SEQUENCE</scope>
    <source>
        <strain evidence="2">FACHB-1375</strain>
    </source>
</reference>
<dbReference type="InterPro" id="IPR029060">
    <property type="entry name" value="PIN-like_dom_sf"/>
</dbReference>
<reference evidence="2" key="1">
    <citation type="journal article" date="2015" name="ISME J.">
        <title>Draft Genome Sequence of Streptomyces incarnatus NRRL8089, which Produces the Nucleoside Antibiotic Sinefungin.</title>
        <authorList>
            <person name="Oshima K."/>
            <person name="Hattori M."/>
            <person name="Shimizu H."/>
            <person name="Fukuda K."/>
            <person name="Nemoto M."/>
            <person name="Inagaki K."/>
            <person name="Tamura T."/>
        </authorList>
    </citation>
    <scope>NUCLEOTIDE SEQUENCE</scope>
    <source>
        <strain evidence="2">FACHB-1375</strain>
    </source>
</reference>
<dbReference type="PANTHER" id="PTHR36173:SF2">
    <property type="entry name" value="RIBONUCLEASE VAPC16"/>
    <property type="match status" value="1"/>
</dbReference>
<keyword evidence="3" id="KW-1185">Reference proteome</keyword>
<dbReference type="Pfam" id="PF01850">
    <property type="entry name" value="PIN"/>
    <property type="match status" value="1"/>
</dbReference>